<evidence type="ECO:0000259" key="2">
    <source>
        <dbReference type="Pfam" id="PF12697"/>
    </source>
</evidence>
<feature type="domain" description="AB hydrolase-1" evidence="2">
    <location>
        <begin position="22"/>
        <end position="264"/>
    </location>
</feature>
<gene>
    <name evidence="3" type="ORF">NDI56_17505</name>
</gene>
<proteinExistence type="predicted"/>
<dbReference type="SUPFAM" id="SSF53474">
    <property type="entry name" value="alpha/beta-Hydrolases"/>
    <property type="match status" value="1"/>
</dbReference>
<accession>A0ABU2FG35</accession>
<keyword evidence="4" id="KW-1185">Reference proteome</keyword>
<organism evidence="3 4">
    <name type="scientific">Haloarcula saliterrae</name>
    <dbReference type="NCBI Taxonomy" id="2950534"/>
    <lineage>
        <taxon>Archaea</taxon>
        <taxon>Methanobacteriati</taxon>
        <taxon>Methanobacteriota</taxon>
        <taxon>Stenosarchaea group</taxon>
        <taxon>Halobacteria</taxon>
        <taxon>Halobacteriales</taxon>
        <taxon>Haloarculaceae</taxon>
        <taxon>Haloarcula</taxon>
    </lineage>
</organism>
<dbReference type="Pfam" id="PF12697">
    <property type="entry name" value="Abhydrolase_6"/>
    <property type="match status" value="1"/>
</dbReference>
<name>A0ABU2FG35_9EURY</name>
<dbReference type="InterPro" id="IPR050266">
    <property type="entry name" value="AB_hydrolase_sf"/>
</dbReference>
<dbReference type="Gene3D" id="3.40.50.1820">
    <property type="entry name" value="alpha/beta hydrolase"/>
    <property type="match status" value="1"/>
</dbReference>
<sequence>MPTVSIEDGTLWYEERGSGPPLVCIHGGWLNNQSWDEQVERFADEYRVVTFDLRGHGRTGPTGTRNYSIDLFVDDLERLLERLDIHSPILCGLSVGGMVVQSYLDRHPNRARGAVIGGPLQSMPPVDIPPVMKPMLSPLPAITGIVSTFGSTATFQSLLASVRAITGRRWLTVDPEVRSKSLAALDDVSPDEYRKIFSALYEVEPPNLSHIETPVLVLYGEQEAPMVKRQGERLAATVPRAKLGEIPAAGHLLNQDNPRAFNEACGAFFATMAPRGSTHQPP</sequence>
<dbReference type="PANTHER" id="PTHR43798:SF31">
    <property type="entry name" value="AB HYDROLASE SUPERFAMILY PROTEIN YCLE"/>
    <property type="match status" value="1"/>
</dbReference>
<protein>
    <submittedName>
        <fullName evidence="3">Alpha/beta hydrolase</fullName>
    </submittedName>
</protein>
<evidence type="ECO:0000313" key="3">
    <source>
        <dbReference type="EMBL" id="MDS0261199.1"/>
    </source>
</evidence>
<evidence type="ECO:0000256" key="1">
    <source>
        <dbReference type="ARBA" id="ARBA00022801"/>
    </source>
</evidence>
<dbReference type="Proteomes" id="UP001259659">
    <property type="component" value="Unassembled WGS sequence"/>
</dbReference>
<dbReference type="InterPro" id="IPR029058">
    <property type="entry name" value="AB_hydrolase_fold"/>
</dbReference>
<evidence type="ECO:0000313" key="4">
    <source>
        <dbReference type="Proteomes" id="UP001259659"/>
    </source>
</evidence>
<keyword evidence="1 3" id="KW-0378">Hydrolase</keyword>
<dbReference type="EMBL" id="JAMQON010000005">
    <property type="protein sequence ID" value="MDS0261199.1"/>
    <property type="molecule type" value="Genomic_DNA"/>
</dbReference>
<dbReference type="PANTHER" id="PTHR43798">
    <property type="entry name" value="MONOACYLGLYCEROL LIPASE"/>
    <property type="match status" value="1"/>
</dbReference>
<dbReference type="InterPro" id="IPR000073">
    <property type="entry name" value="AB_hydrolase_1"/>
</dbReference>
<dbReference type="RefSeq" id="WP_310921007.1">
    <property type="nucleotide sequence ID" value="NZ_JAMQON010000005.1"/>
</dbReference>
<dbReference type="GO" id="GO:0016787">
    <property type="term" value="F:hydrolase activity"/>
    <property type="evidence" value="ECO:0007669"/>
    <property type="project" value="UniProtKB-KW"/>
</dbReference>
<comment type="caution">
    <text evidence="3">The sequence shown here is derived from an EMBL/GenBank/DDBJ whole genome shotgun (WGS) entry which is preliminary data.</text>
</comment>
<reference evidence="3 4" key="1">
    <citation type="submission" date="2022-06" db="EMBL/GenBank/DDBJ databases">
        <title>Haloarcula sp. a new haloarchaeum isolate from saline soil.</title>
        <authorList>
            <person name="Strakova D."/>
            <person name="Galisteo C."/>
            <person name="Sanchez-Porro C."/>
            <person name="Ventosa A."/>
        </authorList>
    </citation>
    <scope>NUCLEOTIDE SEQUENCE [LARGE SCALE GENOMIC DNA]</scope>
    <source>
        <strain evidence="3 4">S1CR25-12</strain>
    </source>
</reference>